<keyword evidence="1" id="KW-0812">Transmembrane</keyword>
<evidence type="ECO:0000256" key="1">
    <source>
        <dbReference type="SAM" id="Phobius"/>
    </source>
</evidence>
<reference evidence="2 3" key="1">
    <citation type="submission" date="2013-10" db="EMBL/GenBank/DDBJ databases">
        <title>Salinisphaera orenii MK-B5 Genome Sequencing.</title>
        <authorList>
            <person name="Lai Q."/>
            <person name="Li C."/>
            <person name="Shao Z."/>
        </authorList>
    </citation>
    <scope>NUCLEOTIDE SEQUENCE [LARGE SCALE GENOMIC DNA]</scope>
    <source>
        <strain evidence="2 3">MK-B5</strain>
    </source>
</reference>
<evidence type="ECO:0008006" key="4">
    <source>
        <dbReference type="Google" id="ProtNLM"/>
    </source>
</evidence>
<feature type="transmembrane region" description="Helical" evidence="1">
    <location>
        <begin position="12"/>
        <end position="29"/>
    </location>
</feature>
<keyword evidence="1" id="KW-1133">Transmembrane helix</keyword>
<dbReference type="AlphaFoldDB" id="A0A423PF88"/>
<protein>
    <recommendedName>
        <fullName evidence="4">DUF1145 domain-containing protein</fullName>
    </recommendedName>
</protein>
<comment type="caution">
    <text evidence="2">The sequence shown here is derived from an EMBL/GenBank/DDBJ whole genome shotgun (WGS) entry which is preliminary data.</text>
</comment>
<sequence>MGALADNRRFWLACNLVTLVLHAFGVYLYASEGFAHPVAQLWAIVLMLHMLEFPLAFIAVRERRIGWGVTIMATLIFGFTWWVPTRRGVFHA</sequence>
<feature type="transmembrane region" description="Helical" evidence="1">
    <location>
        <begin position="65"/>
        <end position="83"/>
    </location>
</feature>
<proteinExistence type="predicted"/>
<evidence type="ECO:0000313" key="2">
    <source>
        <dbReference type="EMBL" id="ROO24299.1"/>
    </source>
</evidence>
<name>A0A423PF88_9GAMM</name>
<accession>A0A423PF88</accession>
<organism evidence="2 3">
    <name type="scientific">Salinisphaera orenii MK-B5</name>
    <dbReference type="NCBI Taxonomy" id="856730"/>
    <lineage>
        <taxon>Bacteria</taxon>
        <taxon>Pseudomonadati</taxon>
        <taxon>Pseudomonadota</taxon>
        <taxon>Gammaproteobacteria</taxon>
        <taxon>Salinisphaerales</taxon>
        <taxon>Salinisphaeraceae</taxon>
        <taxon>Salinisphaera</taxon>
    </lineage>
</organism>
<keyword evidence="3" id="KW-1185">Reference proteome</keyword>
<feature type="transmembrane region" description="Helical" evidence="1">
    <location>
        <begin position="41"/>
        <end position="60"/>
    </location>
</feature>
<dbReference type="RefSeq" id="WP_123632244.1">
    <property type="nucleotide sequence ID" value="NZ_AYKH01000043.1"/>
</dbReference>
<dbReference type="Proteomes" id="UP000283993">
    <property type="component" value="Unassembled WGS sequence"/>
</dbReference>
<gene>
    <name evidence="2" type="ORF">SAOR_15615</name>
</gene>
<dbReference type="EMBL" id="AYKH01000043">
    <property type="protein sequence ID" value="ROO24299.1"/>
    <property type="molecule type" value="Genomic_DNA"/>
</dbReference>
<evidence type="ECO:0000313" key="3">
    <source>
        <dbReference type="Proteomes" id="UP000283993"/>
    </source>
</evidence>
<keyword evidence="1" id="KW-0472">Membrane</keyword>